<dbReference type="AlphaFoldDB" id="A0AAN7QEH1"/>
<evidence type="ECO:0000259" key="2">
    <source>
        <dbReference type="Pfam" id="PF02582"/>
    </source>
</evidence>
<dbReference type="PANTHER" id="PTHR16255:SF16">
    <property type="entry name" value="PROTEIN RETARDED ROOT GROWTH, MITOCHONDRIAL"/>
    <property type="match status" value="1"/>
</dbReference>
<comment type="similarity">
    <text evidence="1">Belongs to the RMD1/sif2 family.</text>
</comment>
<reference evidence="3 4" key="1">
    <citation type="journal article" date="2023" name="Hortic Res">
        <title>Pangenome of water caltrop reveals structural variations and asymmetric subgenome divergence after allopolyploidization.</title>
        <authorList>
            <person name="Zhang X."/>
            <person name="Chen Y."/>
            <person name="Wang L."/>
            <person name="Yuan Y."/>
            <person name="Fang M."/>
            <person name="Shi L."/>
            <person name="Lu R."/>
            <person name="Comes H.P."/>
            <person name="Ma Y."/>
            <person name="Chen Y."/>
            <person name="Huang G."/>
            <person name="Zhou Y."/>
            <person name="Zheng Z."/>
            <person name="Qiu Y."/>
        </authorList>
    </citation>
    <scope>NUCLEOTIDE SEQUENCE [LARGE SCALE GENOMIC DNA]</scope>
    <source>
        <strain evidence="3">F231</strain>
    </source>
</reference>
<comment type="caution">
    <text evidence="3">The sequence shown here is derived from an EMBL/GenBank/DDBJ whole genome shotgun (WGS) entry which is preliminary data.</text>
</comment>
<dbReference type="InterPro" id="IPR003734">
    <property type="entry name" value="DUF155"/>
</dbReference>
<dbReference type="GO" id="GO:0005739">
    <property type="term" value="C:mitochondrion"/>
    <property type="evidence" value="ECO:0007669"/>
    <property type="project" value="UniProtKB-ARBA"/>
</dbReference>
<proteinExistence type="inferred from homology"/>
<dbReference type="Pfam" id="PF02582">
    <property type="entry name" value="DUF155"/>
    <property type="match status" value="1"/>
</dbReference>
<dbReference type="PANTHER" id="PTHR16255">
    <property type="entry name" value="REQUIRED FOR MEIOTIC NUCLEAR DIVISION PROTEIN 1 HOMOLOG"/>
    <property type="match status" value="1"/>
</dbReference>
<dbReference type="EMBL" id="JAXQNO010000023">
    <property type="protein sequence ID" value="KAK4765316.1"/>
    <property type="molecule type" value="Genomic_DNA"/>
</dbReference>
<name>A0AAN7QEH1_TRANT</name>
<organism evidence="3 4">
    <name type="scientific">Trapa natans</name>
    <name type="common">Water chestnut</name>
    <dbReference type="NCBI Taxonomy" id="22666"/>
    <lineage>
        <taxon>Eukaryota</taxon>
        <taxon>Viridiplantae</taxon>
        <taxon>Streptophyta</taxon>
        <taxon>Embryophyta</taxon>
        <taxon>Tracheophyta</taxon>
        <taxon>Spermatophyta</taxon>
        <taxon>Magnoliopsida</taxon>
        <taxon>eudicotyledons</taxon>
        <taxon>Gunneridae</taxon>
        <taxon>Pentapetalae</taxon>
        <taxon>rosids</taxon>
        <taxon>malvids</taxon>
        <taxon>Myrtales</taxon>
        <taxon>Lythraceae</taxon>
        <taxon>Trapa</taxon>
    </lineage>
</organism>
<protein>
    <recommendedName>
        <fullName evidence="2">DUF155 domain-containing protein</fullName>
    </recommendedName>
</protein>
<dbReference type="Proteomes" id="UP001346149">
    <property type="component" value="Unassembled WGS sequence"/>
</dbReference>
<sequence length="355" mass="40047">MGRLRAASLLLNQIISPNIRPRIFPRPILKRIPPHPIFPSLRPFSAISSQLAELDPEVRDFAYANVSSITEVQETGSIPIKAFFLSTGIDLKSLQAENLDNVLPPTSRASNYITLEYCDFPSEIAGIGFNTKVSSSQYMVVCQYGSAVLFNVEDHDVESYLRIIRRHATGLLSEMKKDDYAVKEKPLLVEDMQGGPDFVILRSLDTDSIRLIGSLLGQSIALDYFVSQVDGMVEEFADINRIMEKSGTFTMDRKKLLQLVGKANSNLADVILKVGLFERSEIAWREAKYAQIYEYLREEYEITQRFGNLNFKLKFVEFPPLMNFREGLPLPLTGRTDDTACIPSCASQYVSVHQQ</sequence>
<feature type="domain" description="DUF155" evidence="2">
    <location>
        <begin position="139"/>
        <end position="310"/>
    </location>
</feature>
<evidence type="ECO:0000313" key="4">
    <source>
        <dbReference type="Proteomes" id="UP001346149"/>
    </source>
</evidence>
<keyword evidence="4" id="KW-1185">Reference proteome</keyword>
<evidence type="ECO:0000256" key="1">
    <source>
        <dbReference type="ARBA" id="ARBA00008306"/>
    </source>
</evidence>
<gene>
    <name evidence="3" type="ORF">SAY86_026406</name>
</gene>
<accession>A0AAN7QEH1</accession>
<dbReference type="InterPro" id="IPR051624">
    <property type="entry name" value="RMD1/Sad1-interacting"/>
</dbReference>
<evidence type="ECO:0000313" key="3">
    <source>
        <dbReference type="EMBL" id="KAK4765316.1"/>
    </source>
</evidence>